<evidence type="ECO:0000256" key="1">
    <source>
        <dbReference type="SAM" id="Phobius"/>
    </source>
</evidence>
<organism evidence="2 3">
    <name type="scientific">Thanatephorus cucumeris (strain AG1-IA)</name>
    <name type="common">Rice sheath blight fungus</name>
    <name type="synonym">Rhizoctonia solani</name>
    <dbReference type="NCBI Taxonomy" id="983506"/>
    <lineage>
        <taxon>Eukaryota</taxon>
        <taxon>Fungi</taxon>
        <taxon>Dikarya</taxon>
        <taxon>Basidiomycota</taxon>
        <taxon>Agaricomycotina</taxon>
        <taxon>Agaricomycetes</taxon>
        <taxon>Cantharellales</taxon>
        <taxon>Ceratobasidiaceae</taxon>
        <taxon>Rhizoctonia</taxon>
        <taxon>Rhizoctonia solani AG-1</taxon>
    </lineage>
</organism>
<keyword evidence="1" id="KW-1133">Transmembrane helix</keyword>
<keyword evidence="3" id="KW-1185">Reference proteome</keyword>
<feature type="transmembrane region" description="Helical" evidence="1">
    <location>
        <begin position="51"/>
        <end position="70"/>
    </location>
</feature>
<evidence type="ECO:0000313" key="2">
    <source>
        <dbReference type="EMBL" id="ELU35655.1"/>
    </source>
</evidence>
<dbReference type="HOGENOM" id="CLU_2028295_0_0_1"/>
<proteinExistence type="predicted"/>
<keyword evidence="1" id="KW-0812">Transmembrane</keyword>
<evidence type="ECO:0000313" key="3">
    <source>
        <dbReference type="Proteomes" id="UP000011668"/>
    </source>
</evidence>
<comment type="caution">
    <text evidence="2">The sequence shown here is derived from an EMBL/GenBank/DDBJ whole genome shotgun (WGS) entry which is preliminary data.</text>
</comment>
<keyword evidence="1" id="KW-0472">Membrane</keyword>
<dbReference type="Proteomes" id="UP000011668">
    <property type="component" value="Unassembled WGS sequence"/>
</dbReference>
<reference evidence="2 3" key="1">
    <citation type="journal article" date="2013" name="Nat. Commun.">
        <title>The evolution and pathogenic mechanisms of the rice sheath blight pathogen.</title>
        <authorList>
            <person name="Zheng A."/>
            <person name="Lin R."/>
            <person name="Xu L."/>
            <person name="Qin P."/>
            <person name="Tang C."/>
            <person name="Ai P."/>
            <person name="Zhang D."/>
            <person name="Liu Y."/>
            <person name="Sun Z."/>
            <person name="Feng H."/>
            <person name="Wang Y."/>
            <person name="Chen Y."/>
            <person name="Liang X."/>
            <person name="Fu R."/>
            <person name="Li Q."/>
            <person name="Zhang J."/>
            <person name="Yu X."/>
            <person name="Xie Z."/>
            <person name="Ding L."/>
            <person name="Guan P."/>
            <person name="Tang J."/>
            <person name="Liang Y."/>
            <person name="Wang S."/>
            <person name="Deng Q."/>
            <person name="Li S."/>
            <person name="Zhu J."/>
            <person name="Wang L."/>
            <person name="Liu H."/>
            <person name="Li P."/>
        </authorList>
    </citation>
    <scope>NUCLEOTIDE SEQUENCE [LARGE SCALE GENOMIC DNA]</scope>
    <source>
        <strain evidence="3">AG-1 IA</strain>
    </source>
</reference>
<dbReference type="EMBL" id="AFRT01005802">
    <property type="protein sequence ID" value="ELU35655.1"/>
    <property type="molecule type" value="Genomic_DNA"/>
</dbReference>
<sequence>MKREQKVAEITVDLLCLSDRVGILFDILLTHGMLLRKNTTNNIHNRIQGSYFFRFTNLLVGVIICPGLVIWDSVVIEFPLMLSPMAPIIVVSGVMNVRLMQATAATRFAITTWCLRTTGATS</sequence>
<protein>
    <submittedName>
        <fullName evidence="2">Uncharacterized protein</fullName>
    </submittedName>
</protein>
<dbReference type="AlphaFoldDB" id="L8WCH5"/>
<gene>
    <name evidence="2" type="ORF">AG1IA_10315</name>
</gene>
<feature type="transmembrane region" description="Helical" evidence="1">
    <location>
        <begin position="76"/>
        <end position="97"/>
    </location>
</feature>
<name>L8WCH5_THACA</name>
<accession>L8WCH5</accession>